<evidence type="ECO:0000313" key="1">
    <source>
        <dbReference type="EMBL" id="KAH9778111.1"/>
    </source>
</evidence>
<name>A0ACB8LXC1_CITSI</name>
<reference evidence="2" key="1">
    <citation type="journal article" date="2023" name="Hortic. Res.">
        <title>A chromosome-level phased genome enabling allele-level studies in sweet orange: a case study on citrus Huanglongbing tolerance.</title>
        <authorList>
            <person name="Wu B."/>
            <person name="Yu Q."/>
            <person name="Deng Z."/>
            <person name="Duan Y."/>
            <person name="Luo F."/>
            <person name="Gmitter F. Jr."/>
        </authorList>
    </citation>
    <scope>NUCLEOTIDE SEQUENCE [LARGE SCALE GENOMIC DNA]</scope>
    <source>
        <strain evidence="2">cv. Valencia</strain>
    </source>
</reference>
<dbReference type="Proteomes" id="UP000829398">
    <property type="component" value="Chromosome 3"/>
</dbReference>
<evidence type="ECO:0000313" key="2">
    <source>
        <dbReference type="Proteomes" id="UP000829398"/>
    </source>
</evidence>
<organism evidence="1 2">
    <name type="scientific">Citrus sinensis</name>
    <name type="common">Sweet orange</name>
    <name type="synonym">Citrus aurantium var. sinensis</name>
    <dbReference type="NCBI Taxonomy" id="2711"/>
    <lineage>
        <taxon>Eukaryota</taxon>
        <taxon>Viridiplantae</taxon>
        <taxon>Streptophyta</taxon>
        <taxon>Embryophyta</taxon>
        <taxon>Tracheophyta</taxon>
        <taxon>Spermatophyta</taxon>
        <taxon>Magnoliopsida</taxon>
        <taxon>eudicotyledons</taxon>
        <taxon>Gunneridae</taxon>
        <taxon>Pentapetalae</taxon>
        <taxon>rosids</taxon>
        <taxon>malvids</taxon>
        <taxon>Sapindales</taxon>
        <taxon>Rutaceae</taxon>
        <taxon>Aurantioideae</taxon>
        <taxon>Citrus</taxon>
    </lineage>
</organism>
<comment type="caution">
    <text evidence="1">The sequence shown here is derived from an EMBL/GenBank/DDBJ whole genome shotgun (WGS) entry which is preliminary data.</text>
</comment>
<accession>A0ACB8LXC1</accession>
<dbReference type="EMBL" id="CM039172">
    <property type="protein sequence ID" value="KAH9778111.1"/>
    <property type="molecule type" value="Genomic_DNA"/>
</dbReference>
<sequence>MLVAKQPTERVFDQAIKKLPSQTPTPCYIPARLFEDIQSADLLKKAGVAAARVKSEVEKSGDTTFKALETYGRDRVEQAGKLDPVIGCNEEIRRAVHILSRRTINNLFLLQRGGWRSSRNVANLMKPGLARRQLRCIGAFPLSIRRLKERYESHHSIWIQDRALVDAAHLSAHYIAARDIPKILIELRHI</sequence>
<keyword evidence="2" id="KW-1185">Reference proteome</keyword>
<gene>
    <name evidence="1" type="ORF">KPL71_007243</name>
</gene>
<proteinExistence type="predicted"/>
<protein>
    <submittedName>
        <fullName evidence="1">Chaperone protein ClpB1</fullName>
    </submittedName>
</protein>